<evidence type="ECO:0000313" key="4">
    <source>
        <dbReference type="EMBL" id="HFH28059.1"/>
    </source>
</evidence>
<proteinExistence type="predicted"/>
<feature type="coiled-coil region" evidence="2">
    <location>
        <begin position="7"/>
        <end position="55"/>
    </location>
</feature>
<feature type="compositionally biased region" description="Basic and acidic residues" evidence="3">
    <location>
        <begin position="137"/>
        <end position="147"/>
    </location>
</feature>
<organism evidence="4">
    <name type="scientific">Gracilinema caldarium</name>
    <dbReference type="NCBI Taxonomy" id="215591"/>
    <lineage>
        <taxon>Bacteria</taxon>
        <taxon>Pseudomonadati</taxon>
        <taxon>Spirochaetota</taxon>
        <taxon>Spirochaetia</taxon>
        <taxon>Spirochaetales</taxon>
        <taxon>Breznakiellaceae</taxon>
        <taxon>Gracilinema</taxon>
    </lineage>
</organism>
<evidence type="ECO:0000256" key="2">
    <source>
        <dbReference type="SAM" id="Coils"/>
    </source>
</evidence>
<name>A0A7C3HVA3_9SPIR</name>
<dbReference type="GO" id="GO:0090529">
    <property type="term" value="P:cell septum assembly"/>
    <property type="evidence" value="ECO:0007669"/>
    <property type="project" value="InterPro"/>
</dbReference>
<evidence type="ECO:0000256" key="3">
    <source>
        <dbReference type="SAM" id="MobiDB-lite"/>
    </source>
</evidence>
<dbReference type="Gene3D" id="1.20.5.340">
    <property type="match status" value="1"/>
</dbReference>
<reference evidence="4" key="1">
    <citation type="journal article" date="2020" name="mSystems">
        <title>Genome- and Community-Level Interaction Insights into Carbon Utilization and Element Cycling Functions of Hydrothermarchaeota in Hydrothermal Sediment.</title>
        <authorList>
            <person name="Zhou Z."/>
            <person name="Liu Y."/>
            <person name="Xu W."/>
            <person name="Pan J."/>
            <person name="Luo Z.H."/>
            <person name="Li M."/>
        </authorList>
    </citation>
    <scope>NUCLEOTIDE SEQUENCE [LARGE SCALE GENOMIC DNA]</scope>
    <source>
        <strain evidence="4">SpSt-503</strain>
    </source>
</reference>
<dbReference type="Pfam" id="PF06005">
    <property type="entry name" value="ZapB"/>
    <property type="match status" value="1"/>
</dbReference>
<dbReference type="AlphaFoldDB" id="A0A7C3HVA3"/>
<keyword evidence="4" id="KW-0132">Cell division</keyword>
<dbReference type="GO" id="GO:0043093">
    <property type="term" value="P:FtsZ-dependent cytokinesis"/>
    <property type="evidence" value="ECO:0007669"/>
    <property type="project" value="InterPro"/>
</dbReference>
<sequence>MITLEQVKLLETKVSKAIDTIQHLTEENKLLREKLEGYQNRIHELEVLIQRFKDDQGKIEAGIVSALDRLNKFEDILEFEIGVKPSLDTVIHTQAVTPEPVQPINTSIPPVQNETVDPDSDEAILAILEQEEKARQNTIAEHTEPEIKPASSGAELDIF</sequence>
<protein>
    <submittedName>
        <fullName evidence="4">Cell division protein ZapB</fullName>
    </submittedName>
</protein>
<dbReference type="EMBL" id="DSVL01000028">
    <property type="protein sequence ID" value="HFH28059.1"/>
    <property type="molecule type" value="Genomic_DNA"/>
</dbReference>
<accession>A0A7C3HVA3</accession>
<dbReference type="GO" id="GO:0005737">
    <property type="term" value="C:cytoplasm"/>
    <property type="evidence" value="ECO:0007669"/>
    <property type="project" value="InterPro"/>
</dbReference>
<comment type="caution">
    <text evidence="4">The sequence shown here is derived from an EMBL/GenBank/DDBJ whole genome shotgun (WGS) entry which is preliminary data.</text>
</comment>
<keyword evidence="4" id="KW-0131">Cell cycle</keyword>
<feature type="region of interest" description="Disordered" evidence="3">
    <location>
        <begin position="137"/>
        <end position="159"/>
    </location>
</feature>
<evidence type="ECO:0000256" key="1">
    <source>
        <dbReference type="ARBA" id="ARBA00023054"/>
    </source>
</evidence>
<gene>
    <name evidence="4" type="primary">zapB</name>
    <name evidence="4" type="ORF">ENS59_00890</name>
</gene>
<dbReference type="InterPro" id="IPR009252">
    <property type="entry name" value="Cell_div_ZapB"/>
</dbReference>
<keyword evidence="1 2" id="KW-0175">Coiled coil</keyword>